<dbReference type="InterPro" id="IPR019301">
    <property type="entry name" value="Flagellar_prot_FlgJ_N"/>
</dbReference>
<dbReference type="Proteomes" id="UP000257131">
    <property type="component" value="Unassembled WGS sequence"/>
</dbReference>
<keyword evidence="3" id="KW-0969">Cilium</keyword>
<feature type="compositionally biased region" description="Basic and acidic residues" evidence="1">
    <location>
        <begin position="12"/>
        <end position="25"/>
    </location>
</feature>
<evidence type="ECO:0000259" key="2">
    <source>
        <dbReference type="Pfam" id="PF10135"/>
    </source>
</evidence>
<accession>A0A3D9BXY0</accession>
<feature type="domain" description="Flagellar protein FlgJ N-terminal" evidence="2">
    <location>
        <begin position="41"/>
        <end position="89"/>
    </location>
</feature>
<feature type="region of interest" description="Disordered" evidence="1">
    <location>
        <begin position="1"/>
        <end position="25"/>
    </location>
</feature>
<evidence type="ECO:0000256" key="1">
    <source>
        <dbReference type="SAM" id="MobiDB-lite"/>
    </source>
</evidence>
<sequence>METIRPDPSPDALRRAESAGSRGEKLRAAAEGFEELFLQKMLQAARAGGPGDDLLGSSAVTRTRSMLDTELARSGAGAARLGLAEAIYRHMAPSAGIAEDET</sequence>
<gene>
    <name evidence="3" type="ORF">DRV84_02125</name>
</gene>
<keyword evidence="4" id="KW-1185">Reference proteome</keyword>
<comment type="caution">
    <text evidence="3">The sequence shown here is derived from an EMBL/GenBank/DDBJ whole genome shotgun (WGS) entry which is preliminary data.</text>
</comment>
<keyword evidence="3" id="KW-0282">Flagellum</keyword>
<dbReference type="EMBL" id="QOHR01000002">
    <property type="protein sequence ID" value="REC58387.1"/>
    <property type="molecule type" value="Genomic_DNA"/>
</dbReference>
<organism evidence="3 4">
    <name type="scientific">Rhodosalinus sediminis</name>
    <dbReference type="NCBI Taxonomy" id="1940533"/>
    <lineage>
        <taxon>Bacteria</taxon>
        <taxon>Pseudomonadati</taxon>
        <taxon>Pseudomonadota</taxon>
        <taxon>Alphaproteobacteria</taxon>
        <taxon>Rhodobacterales</taxon>
        <taxon>Paracoccaceae</taxon>
        <taxon>Rhodosalinus</taxon>
    </lineage>
</organism>
<protein>
    <submittedName>
        <fullName evidence="3">Flagellar biosynthesis protein FlgJ</fullName>
    </submittedName>
</protein>
<dbReference type="AlphaFoldDB" id="A0A3D9BXY0"/>
<dbReference type="RefSeq" id="WP_115978158.1">
    <property type="nucleotide sequence ID" value="NZ_QOHR01000002.1"/>
</dbReference>
<dbReference type="OrthoDB" id="8481704at2"/>
<dbReference type="Pfam" id="PF10135">
    <property type="entry name" value="Rod-binding"/>
    <property type="match status" value="1"/>
</dbReference>
<evidence type="ECO:0000313" key="3">
    <source>
        <dbReference type="EMBL" id="REC58387.1"/>
    </source>
</evidence>
<proteinExistence type="predicted"/>
<evidence type="ECO:0000313" key="4">
    <source>
        <dbReference type="Proteomes" id="UP000257131"/>
    </source>
</evidence>
<reference evidence="3 4" key="1">
    <citation type="journal article" date="2017" name="Int. J. Syst. Evol. Microbiol.">
        <title>Rhodosalinus sediminis gen. nov., sp. nov., isolated from marine saltern.</title>
        <authorList>
            <person name="Guo L.Y."/>
            <person name="Ling S.K."/>
            <person name="Li C.M."/>
            <person name="Chen G.J."/>
            <person name="Du Z.J."/>
        </authorList>
    </citation>
    <scope>NUCLEOTIDE SEQUENCE [LARGE SCALE GENOMIC DNA]</scope>
    <source>
        <strain evidence="3 4">WDN1C137</strain>
    </source>
</reference>
<name>A0A3D9BXY0_9RHOB</name>
<keyword evidence="3" id="KW-0966">Cell projection</keyword>